<reference evidence="4" key="1">
    <citation type="submission" date="2018-05" db="EMBL/GenBank/DDBJ databases">
        <authorList>
            <person name="Liu B.-T."/>
        </authorList>
    </citation>
    <scope>NUCLEOTIDE SEQUENCE [LARGE SCALE GENOMIC DNA]</scope>
    <source>
        <strain evidence="4">WD6-1</strain>
    </source>
</reference>
<feature type="transmembrane region" description="Helical" evidence="1">
    <location>
        <begin position="68"/>
        <end position="86"/>
    </location>
</feature>
<evidence type="ECO:0000313" key="3">
    <source>
        <dbReference type="EMBL" id="PWE18796.1"/>
    </source>
</evidence>
<dbReference type="Pfam" id="PF02517">
    <property type="entry name" value="Rce1-like"/>
    <property type="match status" value="1"/>
</dbReference>
<evidence type="ECO:0000256" key="1">
    <source>
        <dbReference type="SAM" id="Phobius"/>
    </source>
</evidence>
<dbReference type="GO" id="GO:0080120">
    <property type="term" value="P:CAAX-box protein maturation"/>
    <property type="evidence" value="ECO:0007669"/>
    <property type="project" value="UniProtKB-ARBA"/>
</dbReference>
<keyword evidence="4" id="KW-1185">Reference proteome</keyword>
<gene>
    <name evidence="3" type="ORF">DDZ18_04180</name>
</gene>
<sequence>MSEAFSSLLVNCGLFLLLAAIGVVLAGGRVRRSWLSVAFGLFILHDAVATGGWGYLALPDLAPGPHPWAASIVSTVVLLVVGALMFDGRWRLTGVTVIQKGPSPVSALVVTVLIAAAFAGAAWYLVPGRVGPVSELAYRASLPALEQELLYRGFLLAALDRAFGAPVRIRGAAMGWGAVVSAMLFAADRALSLSPDLVLTAAFGAGAWVFLAGMLLVWLRAASGSVLLPVLVHSWAVASFYAL</sequence>
<feature type="transmembrane region" description="Helical" evidence="1">
    <location>
        <begin position="34"/>
        <end position="56"/>
    </location>
</feature>
<comment type="caution">
    <text evidence="3">The sequence shown here is derived from an EMBL/GenBank/DDBJ whole genome shotgun (WGS) entry which is preliminary data.</text>
</comment>
<dbReference type="EMBL" id="QEXV01000001">
    <property type="protein sequence ID" value="PWE18796.1"/>
    <property type="molecule type" value="Genomic_DNA"/>
</dbReference>
<dbReference type="InterPro" id="IPR003675">
    <property type="entry name" value="Rce1/LyrA-like_dom"/>
</dbReference>
<name>A0A2U2BXQ9_9PROT</name>
<keyword evidence="1" id="KW-1133">Transmembrane helix</keyword>
<evidence type="ECO:0000313" key="4">
    <source>
        <dbReference type="Proteomes" id="UP000245168"/>
    </source>
</evidence>
<dbReference type="OrthoDB" id="877230at2"/>
<protein>
    <recommendedName>
        <fullName evidence="2">CAAX prenyl protease 2/Lysostaphin resistance protein A-like domain-containing protein</fullName>
    </recommendedName>
</protein>
<keyword evidence="1" id="KW-0812">Transmembrane</keyword>
<accession>A0A2U2BXQ9</accession>
<feature type="transmembrane region" description="Helical" evidence="1">
    <location>
        <begin position="225"/>
        <end position="242"/>
    </location>
</feature>
<organism evidence="3 4">
    <name type="scientific">Marinicauda salina</name>
    <dbReference type="NCBI Taxonomy" id="2135793"/>
    <lineage>
        <taxon>Bacteria</taxon>
        <taxon>Pseudomonadati</taxon>
        <taxon>Pseudomonadota</taxon>
        <taxon>Alphaproteobacteria</taxon>
        <taxon>Maricaulales</taxon>
        <taxon>Maricaulaceae</taxon>
        <taxon>Marinicauda</taxon>
    </lineage>
</organism>
<feature type="domain" description="CAAX prenyl protease 2/Lysostaphin resistance protein A-like" evidence="2">
    <location>
        <begin position="137"/>
        <end position="234"/>
    </location>
</feature>
<dbReference type="Proteomes" id="UP000245168">
    <property type="component" value="Unassembled WGS sequence"/>
</dbReference>
<feature type="transmembrane region" description="Helical" evidence="1">
    <location>
        <begin position="197"/>
        <end position="219"/>
    </location>
</feature>
<feature type="transmembrane region" description="Helical" evidence="1">
    <location>
        <begin position="6"/>
        <end position="27"/>
    </location>
</feature>
<feature type="transmembrane region" description="Helical" evidence="1">
    <location>
        <begin position="107"/>
        <end position="126"/>
    </location>
</feature>
<dbReference type="RefSeq" id="WP_109252070.1">
    <property type="nucleotide sequence ID" value="NZ_QEXV01000001.1"/>
</dbReference>
<evidence type="ECO:0000259" key="2">
    <source>
        <dbReference type="Pfam" id="PF02517"/>
    </source>
</evidence>
<dbReference type="GO" id="GO:0004175">
    <property type="term" value="F:endopeptidase activity"/>
    <property type="evidence" value="ECO:0007669"/>
    <property type="project" value="UniProtKB-ARBA"/>
</dbReference>
<proteinExistence type="predicted"/>
<keyword evidence="1" id="KW-0472">Membrane</keyword>
<dbReference type="AlphaFoldDB" id="A0A2U2BXQ9"/>